<dbReference type="PANTHER" id="PTHR43591">
    <property type="entry name" value="METHYLTRANSFERASE"/>
    <property type="match status" value="1"/>
</dbReference>
<dbReference type="Pfam" id="PF08241">
    <property type="entry name" value="Methyltransf_11"/>
    <property type="match status" value="1"/>
</dbReference>
<feature type="domain" description="Methyltransferase type 11" evidence="1">
    <location>
        <begin position="47"/>
        <end position="140"/>
    </location>
</feature>
<evidence type="ECO:0000259" key="1">
    <source>
        <dbReference type="Pfam" id="PF08241"/>
    </source>
</evidence>
<comment type="caution">
    <text evidence="2">The sequence shown here is derived from an EMBL/GenBank/DDBJ whole genome shotgun (WGS) entry which is preliminary data.</text>
</comment>
<dbReference type="SUPFAM" id="SSF53335">
    <property type="entry name" value="S-adenosyl-L-methionine-dependent methyltransferases"/>
    <property type="match status" value="1"/>
</dbReference>
<dbReference type="EMBL" id="LAZR01042099">
    <property type="protein sequence ID" value="KKL10340.1"/>
    <property type="molecule type" value="Genomic_DNA"/>
</dbReference>
<proteinExistence type="predicted"/>
<name>A0A0F9ALT4_9ZZZZ</name>
<accession>A0A0F9ALT4</accession>
<dbReference type="AlphaFoldDB" id="A0A0F9ALT4"/>
<gene>
    <name evidence="2" type="ORF">LCGC14_2556830</name>
</gene>
<evidence type="ECO:0000313" key="2">
    <source>
        <dbReference type="EMBL" id="KKL10340.1"/>
    </source>
</evidence>
<protein>
    <recommendedName>
        <fullName evidence="1">Methyltransferase type 11 domain-containing protein</fullName>
    </recommendedName>
</protein>
<dbReference type="InterPro" id="IPR029063">
    <property type="entry name" value="SAM-dependent_MTases_sf"/>
</dbReference>
<reference evidence="2" key="1">
    <citation type="journal article" date="2015" name="Nature">
        <title>Complex archaea that bridge the gap between prokaryotes and eukaryotes.</title>
        <authorList>
            <person name="Spang A."/>
            <person name="Saw J.H."/>
            <person name="Jorgensen S.L."/>
            <person name="Zaremba-Niedzwiedzka K."/>
            <person name="Martijn J."/>
            <person name="Lind A.E."/>
            <person name="van Eijk R."/>
            <person name="Schleper C."/>
            <person name="Guy L."/>
            <person name="Ettema T.J."/>
        </authorList>
    </citation>
    <scope>NUCLEOTIDE SEQUENCE</scope>
</reference>
<sequence>MKEAKIFNEWPQRYDRWFETPIGKLILYYESKLLLEMLRPKSGERILDAGCGTGVFTRCLLEDGPRFVGLDISFPMLFQAGKKLARYPFGMVQGDMEDLPFADNQFDKTISVTAFEFIVNARNAIDQLFRVTRPGGSIVVATLNSLSPWAARRKAAGEKGHPIFKNVIFRSPKEMNQLAPMTPLLKTAIHFQKHDEPLQAKKIEERGRSIDADTGAFLVARWEKPL</sequence>
<dbReference type="CDD" id="cd02440">
    <property type="entry name" value="AdoMet_MTases"/>
    <property type="match status" value="1"/>
</dbReference>
<dbReference type="Gene3D" id="3.40.50.150">
    <property type="entry name" value="Vaccinia Virus protein VP39"/>
    <property type="match status" value="1"/>
</dbReference>
<dbReference type="InterPro" id="IPR013216">
    <property type="entry name" value="Methyltransf_11"/>
</dbReference>
<dbReference type="GO" id="GO:0008757">
    <property type="term" value="F:S-adenosylmethionine-dependent methyltransferase activity"/>
    <property type="evidence" value="ECO:0007669"/>
    <property type="project" value="InterPro"/>
</dbReference>
<organism evidence="2">
    <name type="scientific">marine sediment metagenome</name>
    <dbReference type="NCBI Taxonomy" id="412755"/>
    <lineage>
        <taxon>unclassified sequences</taxon>
        <taxon>metagenomes</taxon>
        <taxon>ecological metagenomes</taxon>
    </lineage>
</organism>